<dbReference type="RefSeq" id="WP_306635238.1">
    <property type="nucleotide sequence ID" value="NZ_JAUSXB010000001.1"/>
</dbReference>
<keyword evidence="3" id="KW-1185">Reference proteome</keyword>
<proteinExistence type="predicted"/>
<feature type="transmembrane region" description="Helical" evidence="1">
    <location>
        <begin position="24"/>
        <end position="43"/>
    </location>
</feature>
<comment type="caution">
    <text evidence="2">The sequence shown here is derived from an EMBL/GenBank/DDBJ whole genome shotgun (WGS) entry which is preliminary data.</text>
</comment>
<reference evidence="2 3" key="1">
    <citation type="submission" date="2023-07" db="EMBL/GenBank/DDBJ databases">
        <title>Comparative genomics of wheat-associated soil bacteria to identify genetic determinants of phenazine resistance.</title>
        <authorList>
            <person name="Mouncey N."/>
        </authorList>
    </citation>
    <scope>NUCLEOTIDE SEQUENCE [LARGE SCALE GENOMIC DNA]</scope>
    <source>
        <strain evidence="2 3">W1I3</strain>
    </source>
</reference>
<keyword evidence="1" id="KW-1133">Transmembrane helix</keyword>
<evidence type="ECO:0000256" key="1">
    <source>
        <dbReference type="SAM" id="Phobius"/>
    </source>
</evidence>
<name>A0ABU0PJ41_9MICC</name>
<gene>
    <name evidence="2" type="ORF">QFZ36_001539</name>
</gene>
<feature type="transmembrane region" description="Helical" evidence="1">
    <location>
        <begin position="88"/>
        <end position="108"/>
    </location>
</feature>
<protein>
    <submittedName>
        <fullName evidence="2">Uncharacterized protein</fullName>
    </submittedName>
</protein>
<dbReference type="EMBL" id="JAUSXB010000001">
    <property type="protein sequence ID" value="MDQ0673978.1"/>
    <property type="molecule type" value="Genomic_DNA"/>
</dbReference>
<evidence type="ECO:0000313" key="3">
    <source>
        <dbReference type="Proteomes" id="UP001236806"/>
    </source>
</evidence>
<sequence length="126" mass="13040">MATRDSSAKAASAGKLGFWQQRTWIWIIAAGLDVYILGFFIGLQPAGPLCGSPLLPNSRAAELLDLEQAGIGAAAACYRNIDSDSVPVWILMALGVGLVLTGVVVRIVRIRLFAGSGGVGKASQAG</sequence>
<keyword evidence="1" id="KW-0472">Membrane</keyword>
<dbReference type="Proteomes" id="UP001236806">
    <property type="component" value="Unassembled WGS sequence"/>
</dbReference>
<accession>A0ABU0PJ41</accession>
<keyword evidence="1" id="KW-0812">Transmembrane</keyword>
<organism evidence="2 3">
    <name type="scientific">Pseudarthrobacter siccitolerans</name>
    <dbReference type="NCBI Taxonomy" id="861266"/>
    <lineage>
        <taxon>Bacteria</taxon>
        <taxon>Bacillati</taxon>
        <taxon>Actinomycetota</taxon>
        <taxon>Actinomycetes</taxon>
        <taxon>Micrococcales</taxon>
        <taxon>Micrococcaceae</taxon>
        <taxon>Pseudarthrobacter</taxon>
    </lineage>
</organism>
<evidence type="ECO:0000313" key="2">
    <source>
        <dbReference type="EMBL" id="MDQ0673978.1"/>
    </source>
</evidence>